<keyword evidence="4" id="KW-1185">Reference proteome</keyword>
<evidence type="ECO:0000313" key="4">
    <source>
        <dbReference type="Proteomes" id="UP000281028"/>
    </source>
</evidence>
<dbReference type="PANTHER" id="PTHR30273">
    <property type="entry name" value="PERIPLASMIC SIGNAL SENSOR AND SIGMA FACTOR ACTIVATOR FECR-RELATED"/>
    <property type="match status" value="1"/>
</dbReference>
<dbReference type="PANTHER" id="PTHR30273:SF2">
    <property type="entry name" value="PROTEIN FECR"/>
    <property type="match status" value="1"/>
</dbReference>
<dbReference type="Gene3D" id="3.55.50.30">
    <property type="match status" value="1"/>
</dbReference>
<dbReference type="AlphaFoldDB" id="A0A433WND5"/>
<name>A0A433WND5_9BACT</name>
<evidence type="ECO:0000313" key="3">
    <source>
        <dbReference type="EMBL" id="NSL87294.1"/>
    </source>
</evidence>
<dbReference type="InterPro" id="IPR006860">
    <property type="entry name" value="FecR"/>
</dbReference>
<feature type="domain" description="FecR protein" evidence="1">
    <location>
        <begin position="126"/>
        <end position="228"/>
    </location>
</feature>
<evidence type="ECO:0000259" key="1">
    <source>
        <dbReference type="Pfam" id="PF04773"/>
    </source>
</evidence>
<evidence type="ECO:0000259" key="2">
    <source>
        <dbReference type="Pfam" id="PF16344"/>
    </source>
</evidence>
<organism evidence="3 4">
    <name type="scientific">Chitinophaga solisilvae</name>
    <dbReference type="NCBI Taxonomy" id="1233460"/>
    <lineage>
        <taxon>Bacteria</taxon>
        <taxon>Pseudomonadati</taxon>
        <taxon>Bacteroidota</taxon>
        <taxon>Chitinophagia</taxon>
        <taxon>Chitinophagales</taxon>
        <taxon>Chitinophagaceae</taxon>
        <taxon>Chitinophaga</taxon>
    </lineage>
</organism>
<dbReference type="InterPro" id="IPR012373">
    <property type="entry name" value="Ferrdict_sens_TM"/>
</dbReference>
<dbReference type="OrthoDB" id="923517at2"/>
<sequence length="344" mass="38482">MNDMREQYKHFDKQDFLEDDSFISWVKGTSVAATALWTAYIAGAPANIAALRAAEQALRLILSAERILPPQGMEDTIWHSIQAEVQLAGQRRARIRRLRVIGVSAAAVLLLMIISTGIWLFTGNRTVSTGYGETTRLLLADQSRVILNANSALTWARRWPRGESREVWLRGEAYFEVNHLKQDQQPVRNGERFIVHTAGLDVEVLGTAFNVKARRGFTTVGLSAGRVKIHLHGKTGEMQLLPGQSAVYNEQTGILQKQEADITAISAWKENKLVMNNASVGEIIQVLEDTYGYRVILEDTTVIHKRIQGTIPVKNEDNIIFILSGILKVNIEKKGNQLLFRQGN</sequence>
<accession>A0A433WND5</accession>
<dbReference type="PIRSF" id="PIRSF018266">
    <property type="entry name" value="FecR"/>
    <property type="match status" value="1"/>
</dbReference>
<reference evidence="3" key="1">
    <citation type="submission" date="2020-05" db="EMBL/GenBank/DDBJ databases">
        <title>Chitinophaga laudate sp. nov., isolated from a tropical peat swamp.</title>
        <authorList>
            <person name="Goh C.B.S."/>
            <person name="Lee M.S."/>
            <person name="Parimannan S."/>
            <person name="Pasbakhsh P."/>
            <person name="Yule C.M."/>
            <person name="Rajandas H."/>
            <person name="Loke S."/>
            <person name="Croft L."/>
            <person name="Tan J.B.L."/>
        </authorList>
    </citation>
    <scope>NUCLEOTIDE SEQUENCE</scope>
    <source>
        <strain evidence="3">Mgbs1</strain>
    </source>
</reference>
<dbReference type="Pfam" id="PF04773">
    <property type="entry name" value="FecR"/>
    <property type="match status" value="1"/>
</dbReference>
<proteinExistence type="predicted"/>
<dbReference type="Proteomes" id="UP000281028">
    <property type="component" value="Unassembled WGS sequence"/>
</dbReference>
<comment type="caution">
    <text evidence="3">The sequence shown here is derived from an EMBL/GenBank/DDBJ whole genome shotgun (WGS) entry which is preliminary data.</text>
</comment>
<gene>
    <name evidence="3" type="ORF">ECE50_010665</name>
</gene>
<dbReference type="EMBL" id="RIAR02000001">
    <property type="protein sequence ID" value="NSL87294.1"/>
    <property type="molecule type" value="Genomic_DNA"/>
</dbReference>
<feature type="domain" description="Protein FecR C-terminal" evidence="2">
    <location>
        <begin position="272"/>
        <end position="338"/>
    </location>
</feature>
<dbReference type="GO" id="GO:0016989">
    <property type="term" value="F:sigma factor antagonist activity"/>
    <property type="evidence" value="ECO:0007669"/>
    <property type="project" value="TreeGrafter"/>
</dbReference>
<dbReference type="Gene3D" id="2.60.120.1440">
    <property type="match status" value="1"/>
</dbReference>
<dbReference type="InterPro" id="IPR032508">
    <property type="entry name" value="FecR_C"/>
</dbReference>
<dbReference type="Pfam" id="PF16344">
    <property type="entry name" value="FecR_C"/>
    <property type="match status" value="1"/>
</dbReference>
<protein>
    <submittedName>
        <fullName evidence="3">DUF4974 domain-containing protein</fullName>
    </submittedName>
</protein>